<dbReference type="EMBL" id="BPLR01021265">
    <property type="protein sequence ID" value="GIX87776.1"/>
    <property type="molecule type" value="Genomic_DNA"/>
</dbReference>
<evidence type="ECO:0000313" key="2">
    <source>
        <dbReference type="EMBL" id="GIX87776.1"/>
    </source>
</evidence>
<dbReference type="Pfam" id="PF03765">
    <property type="entry name" value="CRAL_TRIO_N"/>
    <property type="match status" value="1"/>
</dbReference>
<dbReference type="SUPFAM" id="SSF52087">
    <property type="entry name" value="CRAL/TRIO domain"/>
    <property type="match status" value="1"/>
</dbReference>
<dbReference type="Gene3D" id="1.20.5.1200">
    <property type="entry name" value="Alpha-tocopherol transfer"/>
    <property type="match status" value="1"/>
</dbReference>
<dbReference type="AlphaFoldDB" id="A0AAV4NW15"/>
<organism evidence="2 3">
    <name type="scientific">Caerostris extrusa</name>
    <name type="common">Bark spider</name>
    <name type="synonym">Caerostris bankana</name>
    <dbReference type="NCBI Taxonomy" id="172846"/>
    <lineage>
        <taxon>Eukaryota</taxon>
        <taxon>Metazoa</taxon>
        <taxon>Ecdysozoa</taxon>
        <taxon>Arthropoda</taxon>
        <taxon>Chelicerata</taxon>
        <taxon>Arachnida</taxon>
        <taxon>Araneae</taxon>
        <taxon>Araneomorphae</taxon>
        <taxon>Entelegynae</taxon>
        <taxon>Araneoidea</taxon>
        <taxon>Araneidae</taxon>
        <taxon>Caerostris</taxon>
    </lineage>
</organism>
<evidence type="ECO:0000313" key="3">
    <source>
        <dbReference type="Proteomes" id="UP001054945"/>
    </source>
</evidence>
<dbReference type="SUPFAM" id="SSF46938">
    <property type="entry name" value="CRAL/TRIO N-terminal domain"/>
    <property type="match status" value="1"/>
</dbReference>
<dbReference type="InterPro" id="IPR036865">
    <property type="entry name" value="CRAL-TRIO_dom_sf"/>
</dbReference>
<dbReference type="Gene3D" id="1.10.8.20">
    <property type="entry name" value="N-terminal domain of phosphatidylinositol transfer protein sec14p"/>
    <property type="match status" value="1"/>
</dbReference>
<feature type="domain" description="CRAL-TRIO" evidence="1">
    <location>
        <begin position="101"/>
        <end position="268"/>
    </location>
</feature>
<reference evidence="2 3" key="1">
    <citation type="submission" date="2021-06" db="EMBL/GenBank/DDBJ databases">
        <title>Caerostris extrusa draft genome.</title>
        <authorList>
            <person name="Kono N."/>
            <person name="Arakawa K."/>
        </authorList>
    </citation>
    <scope>NUCLEOTIDE SEQUENCE [LARGE SCALE GENOMIC DNA]</scope>
</reference>
<sequence length="292" mass="34147">MDEAQTIVVGKKVHRPLLDNTTITDDLRVAREELNETPETREVALKVLKKMLAEQEEFIPRVDDVFLLRFLRCRKFDCERAFKTVKEHYKFRKQNPDIYPLPTGIEKALRACIFNFLPHRDNKGRAIYVIKLVTRWIPEEMSYADFVAAGNLVAEYVLDNPVTQINGYVGIWDFKGFSLRHFLPFCSPRHIILLTTLMQDRFPARFKIAYCVNCKFLMHKAWMIFNPLMKEKFRKRIAIMGSDMSVLHQYLDPSILPVEYGGPITAPEDKGIAQKIIDKEHIVKYNNKFGYV</sequence>
<dbReference type="PANTHER" id="PTHR10174:SF130">
    <property type="entry name" value="ALPHA-TOCOPHEROL TRANSFER PROTEIN-LIKE"/>
    <property type="match status" value="1"/>
</dbReference>
<dbReference type="PANTHER" id="PTHR10174">
    <property type="entry name" value="ALPHA-TOCOPHEROL TRANSFER PROTEIN-RELATED"/>
    <property type="match status" value="1"/>
</dbReference>
<dbReference type="PROSITE" id="PS50191">
    <property type="entry name" value="CRAL_TRIO"/>
    <property type="match status" value="1"/>
</dbReference>
<evidence type="ECO:0000259" key="1">
    <source>
        <dbReference type="PROSITE" id="PS50191"/>
    </source>
</evidence>
<dbReference type="SMART" id="SM01100">
    <property type="entry name" value="CRAL_TRIO_N"/>
    <property type="match status" value="1"/>
</dbReference>
<dbReference type="InterPro" id="IPR001251">
    <property type="entry name" value="CRAL-TRIO_dom"/>
</dbReference>
<dbReference type="PRINTS" id="PR00180">
    <property type="entry name" value="CRETINALDHBP"/>
</dbReference>
<dbReference type="GO" id="GO:0016020">
    <property type="term" value="C:membrane"/>
    <property type="evidence" value="ECO:0007669"/>
    <property type="project" value="TreeGrafter"/>
</dbReference>
<accession>A0AAV4NW15</accession>
<keyword evidence="3" id="KW-1185">Reference proteome</keyword>
<dbReference type="SMART" id="SM00516">
    <property type="entry name" value="SEC14"/>
    <property type="match status" value="1"/>
</dbReference>
<name>A0AAV4NW15_CAEEX</name>
<dbReference type="CDD" id="cd00170">
    <property type="entry name" value="SEC14"/>
    <property type="match status" value="1"/>
</dbReference>
<gene>
    <name evidence="2" type="primary">Ttpal</name>
    <name evidence="2" type="ORF">CEXT_112611</name>
</gene>
<dbReference type="Proteomes" id="UP001054945">
    <property type="component" value="Unassembled WGS sequence"/>
</dbReference>
<proteinExistence type="predicted"/>
<dbReference type="InterPro" id="IPR011074">
    <property type="entry name" value="CRAL/TRIO_N_dom"/>
</dbReference>
<dbReference type="Gene3D" id="3.40.525.10">
    <property type="entry name" value="CRAL-TRIO lipid binding domain"/>
    <property type="match status" value="1"/>
</dbReference>
<comment type="caution">
    <text evidence="2">The sequence shown here is derived from an EMBL/GenBank/DDBJ whole genome shotgun (WGS) entry which is preliminary data.</text>
</comment>
<protein>
    <submittedName>
        <fullName evidence="2">Alpha-tocopherol transfer protein-like</fullName>
    </submittedName>
</protein>
<dbReference type="GO" id="GO:1902936">
    <property type="term" value="F:phosphatidylinositol bisphosphate binding"/>
    <property type="evidence" value="ECO:0007669"/>
    <property type="project" value="TreeGrafter"/>
</dbReference>
<dbReference type="Pfam" id="PF00650">
    <property type="entry name" value="CRAL_TRIO"/>
    <property type="match status" value="1"/>
</dbReference>
<dbReference type="InterPro" id="IPR036273">
    <property type="entry name" value="CRAL/TRIO_N_dom_sf"/>
</dbReference>